<feature type="transmembrane region" description="Helical" evidence="1">
    <location>
        <begin position="44"/>
        <end position="62"/>
    </location>
</feature>
<evidence type="ECO:0000256" key="1">
    <source>
        <dbReference type="SAM" id="Phobius"/>
    </source>
</evidence>
<gene>
    <name evidence="2" type="ORF">A9E74_02398</name>
</gene>
<dbReference type="Proteomes" id="UP000094379">
    <property type="component" value="Unassembled WGS sequence"/>
</dbReference>
<dbReference type="EMBL" id="MCRI01000037">
    <property type="protein sequence ID" value="ODN65832.1"/>
    <property type="molecule type" value="Genomic_DNA"/>
</dbReference>
<comment type="caution">
    <text evidence="2">The sequence shown here is derived from an EMBL/GenBank/DDBJ whole genome shotgun (WGS) entry which is preliminary data.</text>
</comment>
<accession>A0A1E3GP49</accession>
<keyword evidence="1" id="KW-1133">Transmembrane helix</keyword>
<evidence type="ECO:0000313" key="3">
    <source>
        <dbReference type="Proteomes" id="UP000094379"/>
    </source>
</evidence>
<keyword evidence="3" id="KW-1185">Reference proteome</keyword>
<proteinExistence type="predicted"/>
<dbReference type="STRING" id="291169.A9E74_02398"/>
<organism evidence="2 3">
    <name type="scientific">Methylophaga muralis</name>
    <dbReference type="NCBI Taxonomy" id="291169"/>
    <lineage>
        <taxon>Bacteria</taxon>
        <taxon>Pseudomonadati</taxon>
        <taxon>Pseudomonadota</taxon>
        <taxon>Gammaproteobacteria</taxon>
        <taxon>Thiotrichales</taxon>
        <taxon>Piscirickettsiaceae</taxon>
        <taxon>Methylophaga</taxon>
    </lineage>
</organism>
<keyword evidence="1" id="KW-0812">Transmembrane</keyword>
<sequence>MSVFYGFVLAFIFNFLGMCCFALTIERHQRIAADSKMLKGKKMLFKKLGWFFYFNFVGILCFI</sequence>
<evidence type="ECO:0000313" key="2">
    <source>
        <dbReference type="EMBL" id="ODN65832.1"/>
    </source>
</evidence>
<protein>
    <submittedName>
        <fullName evidence="2">Uncharacterized protein</fullName>
    </submittedName>
</protein>
<reference evidence="2 3" key="1">
    <citation type="submission" date="2016-07" db="EMBL/GenBank/DDBJ databases">
        <title>Draft Genome Sequence of Methylophaga muralis Bur 1.</title>
        <authorList>
            <person name="Vasilenko O.V."/>
            <person name="Doronina N.V."/>
            <person name="Shmareva M.N."/>
            <person name="Tarlachkov S.V."/>
            <person name="Mustakhimov I."/>
            <person name="Trotsenko Y.A."/>
        </authorList>
    </citation>
    <scope>NUCLEOTIDE SEQUENCE [LARGE SCALE GENOMIC DNA]</scope>
    <source>
        <strain evidence="2 3">Bur 1</strain>
    </source>
</reference>
<feature type="transmembrane region" description="Helical" evidence="1">
    <location>
        <begin position="6"/>
        <end position="24"/>
    </location>
</feature>
<keyword evidence="1" id="KW-0472">Membrane</keyword>
<dbReference type="AlphaFoldDB" id="A0A1E3GP49"/>
<name>A0A1E3GP49_9GAMM</name>